<evidence type="ECO:0000313" key="2">
    <source>
        <dbReference type="Proteomes" id="UP000807306"/>
    </source>
</evidence>
<protein>
    <submittedName>
        <fullName evidence="1">Uncharacterized protein</fullName>
    </submittedName>
</protein>
<evidence type="ECO:0000313" key="1">
    <source>
        <dbReference type="EMBL" id="KAF9524125.1"/>
    </source>
</evidence>
<reference evidence="1" key="1">
    <citation type="submission" date="2020-11" db="EMBL/GenBank/DDBJ databases">
        <authorList>
            <consortium name="DOE Joint Genome Institute"/>
            <person name="Ahrendt S."/>
            <person name="Riley R."/>
            <person name="Andreopoulos W."/>
            <person name="Labutti K."/>
            <person name="Pangilinan J."/>
            <person name="Ruiz-Duenas F.J."/>
            <person name="Barrasa J.M."/>
            <person name="Sanchez-Garcia M."/>
            <person name="Camarero S."/>
            <person name="Miyauchi S."/>
            <person name="Serrano A."/>
            <person name="Linde D."/>
            <person name="Babiker R."/>
            <person name="Drula E."/>
            <person name="Ayuso-Fernandez I."/>
            <person name="Pacheco R."/>
            <person name="Padilla G."/>
            <person name="Ferreira P."/>
            <person name="Barriuso J."/>
            <person name="Kellner H."/>
            <person name="Castanera R."/>
            <person name="Alfaro M."/>
            <person name="Ramirez L."/>
            <person name="Pisabarro A.G."/>
            <person name="Kuo A."/>
            <person name="Tritt A."/>
            <person name="Lipzen A."/>
            <person name="He G."/>
            <person name="Yan M."/>
            <person name="Ng V."/>
            <person name="Cullen D."/>
            <person name="Martin F."/>
            <person name="Rosso M.-N."/>
            <person name="Henrissat B."/>
            <person name="Hibbett D."/>
            <person name="Martinez A.T."/>
            <person name="Grigoriev I.V."/>
        </authorList>
    </citation>
    <scope>NUCLEOTIDE SEQUENCE</scope>
    <source>
        <strain evidence="1">CBS 506.95</strain>
    </source>
</reference>
<dbReference type="Proteomes" id="UP000807306">
    <property type="component" value="Unassembled WGS sequence"/>
</dbReference>
<proteinExistence type="predicted"/>
<sequence length="167" mass="18748">MRLPRTPRFRYVGHSTLLRSTSLPLSEPRIYTVYFQFPEHLPSSFRIVQYRRSPLPHHNDNFIPTCVIICSVPIDGTKFVPHLKVLLKLYYSMSHSSRFPFSIVHALPCITYFTTIVICYQLGTGMRSAGSCVQRVWPAGRPSSVNVSGNCIISICVGSPSGSQKTA</sequence>
<organism evidence="1 2">
    <name type="scientific">Crepidotus variabilis</name>
    <dbReference type="NCBI Taxonomy" id="179855"/>
    <lineage>
        <taxon>Eukaryota</taxon>
        <taxon>Fungi</taxon>
        <taxon>Dikarya</taxon>
        <taxon>Basidiomycota</taxon>
        <taxon>Agaricomycotina</taxon>
        <taxon>Agaricomycetes</taxon>
        <taxon>Agaricomycetidae</taxon>
        <taxon>Agaricales</taxon>
        <taxon>Agaricineae</taxon>
        <taxon>Crepidotaceae</taxon>
        <taxon>Crepidotus</taxon>
    </lineage>
</organism>
<gene>
    <name evidence="1" type="ORF">CPB83DRAFT_638901</name>
</gene>
<accession>A0A9P6E7X1</accession>
<comment type="caution">
    <text evidence="1">The sequence shown here is derived from an EMBL/GenBank/DDBJ whole genome shotgun (WGS) entry which is preliminary data.</text>
</comment>
<dbReference type="AlphaFoldDB" id="A0A9P6E7X1"/>
<dbReference type="EMBL" id="MU157904">
    <property type="protein sequence ID" value="KAF9524125.1"/>
    <property type="molecule type" value="Genomic_DNA"/>
</dbReference>
<name>A0A9P6E7X1_9AGAR</name>
<keyword evidence="2" id="KW-1185">Reference proteome</keyword>